<dbReference type="InterPro" id="IPR007110">
    <property type="entry name" value="Ig-like_dom"/>
</dbReference>
<dbReference type="InterPro" id="IPR013106">
    <property type="entry name" value="Ig_V-set"/>
</dbReference>
<dbReference type="InterPro" id="IPR037448">
    <property type="entry name" value="Zig-8"/>
</dbReference>
<dbReference type="InterPro" id="IPR003599">
    <property type="entry name" value="Ig_sub"/>
</dbReference>
<dbReference type="GO" id="GO:0050808">
    <property type="term" value="P:synapse organization"/>
    <property type="evidence" value="ECO:0007669"/>
    <property type="project" value="TreeGrafter"/>
</dbReference>
<keyword evidence="3" id="KW-1185">Reference proteome</keyword>
<comment type="caution">
    <text evidence="2">The sequence shown here is derived from an EMBL/GenBank/DDBJ whole genome shotgun (WGS) entry which is preliminary data.</text>
</comment>
<dbReference type="InterPro" id="IPR036179">
    <property type="entry name" value="Ig-like_dom_sf"/>
</dbReference>
<evidence type="ECO:0000313" key="2">
    <source>
        <dbReference type="EMBL" id="GFR74366.1"/>
    </source>
</evidence>
<reference evidence="2 3" key="1">
    <citation type="journal article" date="2021" name="Elife">
        <title>Chloroplast acquisition without the gene transfer in kleptoplastic sea slugs, Plakobranchus ocellatus.</title>
        <authorList>
            <person name="Maeda T."/>
            <person name="Takahashi S."/>
            <person name="Yoshida T."/>
            <person name="Shimamura S."/>
            <person name="Takaki Y."/>
            <person name="Nagai Y."/>
            <person name="Toyoda A."/>
            <person name="Suzuki Y."/>
            <person name="Arimoto A."/>
            <person name="Ishii H."/>
            <person name="Satoh N."/>
            <person name="Nishiyama T."/>
            <person name="Hasebe M."/>
            <person name="Maruyama T."/>
            <person name="Minagawa J."/>
            <person name="Obokata J."/>
            <person name="Shigenobu S."/>
        </authorList>
    </citation>
    <scope>NUCLEOTIDE SEQUENCE [LARGE SCALE GENOMIC DNA]</scope>
</reference>
<organism evidence="2 3">
    <name type="scientific">Elysia marginata</name>
    <dbReference type="NCBI Taxonomy" id="1093978"/>
    <lineage>
        <taxon>Eukaryota</taxon>
        <taxon>Metazoa</taxon>
        <taxon>Spiralia</taxon>
        <taxon>Lophotrochozoa</taxon>
        <taxon>Mollusca</taxon>
        <taxon>Gastropoda</taxon>
        <taxon>Heterobranchia</taxon>
        <taxon>Euthyneura</taxon>
        <taxon>Panpulmonata</taxon>
        <taxon>Sacoglossa</taxon>
        <taxon>Placobranchoidea</taxon>
        <taxon>Plakobranchidae</taxon>
        <taxon>Elysia</taxon>
    </lineage>
</organism>
<feature type="domain" description="Ig-like" evidence="1">
    <location>
        <begin position="63"/>
        <end position="149"/>
    </location>
</feature>
<gene>
    <name evidence="2" type="ORF">ElyMa_003890100</name>
</gene>
<dbReference type="InterPro" id="IPR003598">
    <property type="entry name" value="Ig_sub2"/>
</dbReference>
<dbReference type="SMART" id="SM00408">
    <property type="entry name" value="IGc2"/>
    <property type="match status" value="1"/>
</dbReference>
<dbReference type="Pfam" id="PF07686">
    <property type="entry name" value="V-set"/>
    <property type="match status" value="1"/>
</dbReference>
<dbReference type="AlphaFoldDB" id="A0AAV4FN47"/>
<sequence>MSCPRPQLSKVAENNFALMPVIRRNHFNGPTFSWDILIRELQVSESQYNWDPDVISPEELLPPTFRDTPNKTIARLGETAVLRCAIDNLGTKKVTWRKNTSFAPLFIETNSFQTDVRYSIEHEPLMPDWNMIIDQVNSSDQGLYICEVSTTPTMQYFVYLKVIREYLLRLGHLSFLSLFYPIVELIKFFYSFKE</sequence>
<dbReference type="PANTHER" id="PTHR23279">
    <property type="entry name" value="DEFECTIVE PROBOSCIS EXTENSION RESPONSE DPR -RELATED"/>
    <property type="match status" value="1"/>
</dbReference>
<dbReference type="EMBL" id="BMAT01007929">
    <property type="protein sequence ID" value="GFR74366.1"/>
    <property type="molecule type" value="Genomic_DNA"/>
</dbReference>
<dbReference type="GO" id="GO:0032589">
    <property type="term" value="C:neuron projection membrane"/>
    <property type="evidence" value="ECO:0007669"/>
    <property type="project" value="TreeGrafter"/>
</dbReference>
<accession>A0AAV4FN47</accession>
<dbReference type="PANTHER" id="PTHR23279:SF36">
    <property type="entry name" value="DEFECTIVE PROBOSCIS EXTENSION RESPONSE 9, ISOFORM A"/>
    <property type="match status" value="1"/>
</dbReference>
<dbReference type="Gene3D" id="2.60.40.10">
    <property type="entry name" value="Immunoglobulins"/>
    <property type="match status" value="1"/>
</dbReference>
<dbReference type="PROSITE" id="PS50835">
    <property type="entry name" value="IG_LIKE"/>
    <property type="match status" value="1"/>
</dbReference>
<dbReference type="InterPro" id="IPR013783">
    <property type="entry name" value="Ig-like_fold"/>
</dbReference>
<dbReference type="Proteomes" id="UP000762676">
    <property type="component" value="Unassembled WGS sequence"/>
</dbReference>
<dbReference type="SUPFAM" id="SSF48726">
    <property type="entry name" value="Immunoglobulin"/>
    <property type="match status" value="1"/>
</dbReference>
<dbReference type="SMART" id="SM00409">
    <property type="entry name" value="IG"/>
    <property type="match status" value="1"/>
</dbReference>
<name>A0AAV4FN47_9GAST</name>
<proteinExistence type="predicted"/>
<protein>
    <submittedName>
        <fullName evidence="2">Kin of IRRE-like protein 3</fullName>
    </submittedName>
</protein>
<evidence type="ECO:0000259" key="1">
    <source>
        <dbReference type="PROSITE" id="PS50835"/>
    </source>
</evidence>
<evidence type="ECO:0000313" key="3">
    <source>
        <dbReference type="Proteomes" id="UP000762676"/>
    </source>
</evidence>